<comment type="subunit">
    <text evidence="9">Homodecamer. Pentamer of dimers that assemble into a ring structure.</text>
</comment>
<dbReference type="CDD" id="cd03016">
    <property type="entry name" value="PRX_1cys"/>
    <property type="match status" value="1"/>
</dbReference>
<comment type="similarity">
    <text evidence="1">Belongs to the peroxiredoxin family. AhpC/Prx1 subfamily.</text>
</comment>
<keyword evidence="5 9" id="KW-0560">Oxidoreductase</keyword>
<reference evidence="13" key="1">
    <citation type="submission" date="2016-10" db="EMBL/GenBank/DDBJ databases">
        <authorList>
            <person name="Varghese N."/>
            <person name="Submissions S."/>
        </authorList>
    </citation>
    <scope>NUCLEOTIDE SEQUENCE [LARGE SCALE GENOMIC DNA]</scope>
    <source>
        <strain evidence="13">ATCC 25963</strain>
    </source>
</reference>
<comment type="subcellular location">
    <subcellularLocation>
        <location evidence="9">Cytoplasm</location>
    </subcellularLocation>
</comment>
<dbReference type="GO" id="GO:0005829">
    <property type="term" value="C:cytosol"/>
    <property type="evidence" value="ECO:0007669"/>
    <property type="project" value="TreeGrafter"/>
</dbReference>
<dbReference type="InterPro" id="IPR050217">
    <property type="entry name" value="Peroxiredoxin"/>
</dbReference>
<accession>A0A1I1T5W3</accession>
<dbReference type="InterPro" id="IPR036249">
    <property type="entry name" value="Thioredoxin-like_sf"/>
</dbReference>
<dbReference type="Proteomes" id="UP000199400">
    <property type="component" value="Unassembled WGS sequence"/>
</dbReference>
<evidence type="ECO:0000256" key="7">
    <source>
        <dbReference type="ARBA" id="ARBA00025719"/>
    </source>
</evidence>
<comment type="caution">
    <text evidence="9">Lacks conserved residue(s) required for the propagation of feature annotation.</text>
</comment>
<evidence type="ECO:0000313" key="12">
    <source>
        <dbReference type="EMBL" id="SFD53972.1"/>
    </source>
</evidence>
<dbReference type="InterPro" id="IPR013766">
    <property type="entry name" value="Thioredoxin_domain"/>
</dbReference>
<keyword evidence="6 9" id="KW-0676">Redox-active center</keyword>
<sequence length="221" mass="24830">MSEAVSGAIPRIGEVAPDFVAETTQGVIKFSEWQGGKWVVLFSHPADFTPVCTTELAEFARRNDEFVKRDTKLIGLSIDSIHSHMAWLQNIKERLGVEIPYPLIADIDMKVAQKFGMLHPEASSTATVRAVFFINPDRKVQALVYYPLTNGRNIDEVLRLLDSLQTSSKHSVATPANWRPGDKVIIPPPRNVEALQQRMARTDMEHVDFYLGFKQLEKPAS</sequence>
<dbReference type="AlphaFoldDB" id="A0A1I1T5W3"/>
<dbReference type="STRING" id="54.SAMN02745121_00505"/>
<evidence type="ECO:0000313" key="13">
    <source>
        <dbReference type="Proteomes" id="UP000199400"/>
    </source>
</evidence>
<evidence type="ECO:0000256" key="9">
    <source>
        <dbReference type="HAMAP-Rule" id="MF_00401"/>
    </source>
</evidence>
<evidence type="ECO:0000259" key="11">
    <source>
        <dbReference type="PROSITE" id="PS51352"/>
    </source>
</evidence>
<evidence type="ECO:0000256" key="2">
    <source>
        <dbReference type="ARBA" id="ARBA00022490"/>
    </source>
</evidence>
<dbReference type="HAMAP" id="MF_00401">
    <property type="entry name" value="Peroxiredoxin"/>
    <property type="match status" value="1"/>
</dbReference>
<proteinExistence type="inferred from homology"/>
<comment type="catalytic activity">
    <reaction evidence="9">
        <text>a hydroperoxide + [thioredoxin]-dithiol = an alcohol + [thioredoxin]-disulfide + H2O</text>
        <dbReference type="Rhea" id="RHEA:62620"/>
        <dbReference type="Rhea" id="RHEA-COMP:10698"/>
        <dbReference type="Rhea" id="RHEA-COMP:10700"/>
        <dbReference type="ChEBI" id="CHEBI:15377"/>
        <dbReference type="ChEBI" id="CHEBI:29950"/>
        <dbReference type="ChEBI" id="CHEBI:30879"/>
        <dbReference type="ChEBI" id="CHEBI:35924"/>
        <dbReference type="ChEBI" id="CHEBI:50058"/>
        <dbReference type="EC" id="1.11.1.24"/>
    </reaction>
</comment>
<dbReference type="RefSeq" id="WP_096334261.1">
    <property type="nucleotide sequence ID" value="NZ_FOMX01000002.1"/>
</dbReference>
<dbReference type="GO" id="GO:0033554">
    <property type="term" value="P:cellular response to stress"/>
    <property type="evidence" value="ECO:0007669"/>
    <property type="project" value="TreeGrafter"/>
</dbReference>
<evidence type="ECO:0000256" key="3">
    <source>
        <dbReference type="ARBA" id="ARBA00022559"/>
    </source>
</evidence>
<comment type="similarity">
    <text evidence="7 9">Belongs to the peroxiredoxin family. Prx6 subfamily.</text>
</comment>
<dbReference type="NCBIfam" id="NF009668">
    <property type="entry name" value="PRK13189.1"/>
    <property type="match status" value="1"/>
</dbReference>
<dbReference type="InterPro" id="IPR019479">
    <property type="entry name" value="Peroxiredoxin_C"/>
</dbReference>
<dbReference type="Gene3D" id="3.30.1020.10">
    <property type="entry name" value="Antioxidant, Horf6, Chain A, domain2"/>
    <property type="match status" value="1"/>
</dbReference>
<keyword evidence="13" id="KW-1185">Reference proteome</keyword>
<evidence type="ECO:0000256" key="1">
    <source>
        <dbReference type="ARBA" id="ARBA00009796"/>
    </source>
</evidence>
<dbReference type="SUPFAM" id="SSF52833">
    <property type="entry name" value="Thioredoxin-like"/>
    <property type="match status" value="1"/>
</dbReference>
<evidence type="ECO:0000256" key="4">
    <source>
        <dbReference type="ARBA" id="ARBA00022862"/>
    </source>
</evidence>
<name>A0A1I1T5W3_9BACT</name>
<keyword evidence="2 9" id="KW-0963">Cytoplasm</keyword>
<feature type="active site" description="Cysteine sulfenic acid (-SOH) intermediate; for peroxidase activity" evidence="10">
    <location>
        <position position="52"/>
    </location>
</feature>
<dbReference type="PIRSF" id="PIRSF000239">
    <property type="entry name" value="AHPC"/>
    <property type="match status" value="1"/>
</dbReference>
<evidence type="ECO:0000256" key="6">
    <source>
        <dbReference type="ARBA" id="ARBA00023284"/>
    </source>
</evidence>
<evidence type="ECO:0000256" key="10">
    <source>
        <dbReference type="PIRSR" id="PIRSR000239-1"/>
    </source>
</evidence>
<evidence type="ECO:0000256" key="8">
    <source>
        <dbReference type="ARBA" id="ARBA00037420"/>
    </source>
</evidence>
<dbReference type="EC" id="1.11.1.24" evidence="9"/>
<dbReference type="GO" id="GO:0008379">
    <property type="term" value="F:thioredoxin peroxidase activity"/>
    <property type="evidence" value="ECO:0007669"/>
    <property type="project" value="TreeGrafter"/>
</dbReference>
<dbReference type="GO" id="GO:0045454">
    <property type="term" value="P:cell redox homeostasis"/>
    <property type="evidence" value="ECO:0007669"/>
    <property type="project" value="TreeGrafter"/>
</dbReference>
<dbReference type="PANTHER" id="PTHR10681:SF128">
    <property type="entry name" value="THIOREDOXIN-DEPENDENT PEROXIDE REDUCTASE, MITOCHONDRIAL"/>
    <property type="match status" value="1"/>
</dbReference>
<dbReference type="Pfam" id="PF10417">
    <property type="entry name" value="1-cysPrx_C"/>
    <property type="match status" value="1"/>
</dbReference>
<dbReference type="GO" id="GO:0042744">
    <property type="term" value="P:hydrogen peroxide catabolic process"/>
    <property type="evidence" value="ECO:0007669"/>
    <property type="project" value="TreeGrafter"/>
</dbReference>
<feature type="active site" description="Cysteine sulfenic acid (-SOH) intermediate" evidence="9">
    <location>
        <position position="52"/>
    </location>
</feature>
<protein>
    <recommendedName>
        <fullName evidence="9">Peroxiredoxin</fullName>
        <ecNumber evidence="9">1.11.1.24</ecNumber>
    </recommendedName>
    <alternativeName>
        <fullName evidence="9">Thioredoxin-dependent peroxiredoxin</fullName>
    </alternativeName>
</protein>
<dbReference type="InterPro" id="IPR045020">
    <property type="entry name" value="PRX_1cys"/>
</dbReference>
<keyword evidence="4 9" id="KW-0049">Antioxidant</keyword>
<dbReference type="InterPro" id="IPR024706">
    <property type="entry name" value="Peroxiredoxin_AhpC-typ"/>
</dbReference>
<dbReference type="OrthoDB" id="9812811at2"/>
<comment type="miscellaneous">
    <text evidence="9">The active site is a conserved redox-active cysteine residue, the peroxidatic cysteine (C(P)), which makes the nucleophilic attack on the peroxide substrate. The peroxide oxidizes the C(P)-SH to cysteine sulfenic acid (C(P)-SOH), which then reacts with another cysteine residue, the resolving cysteine (C(R)), to form a disulfide bridge. The disulfide is subsequently reduced by an appropriate electron donor to complete the catalytic cycle. In this 1-Cys peroxiredoxin, no C(R) is present and C(P) instead forms a disulfide with a cysteine from another protein or with a small thiol molecule.</text>
</comment>
<dbReference type="Gene3D" id="3.40.30.10">
    <property type="entry name" value="Glutaredoxin"/>
    <property type="match status" value="1"/>
</dbReference>
<dbReference type="InterPro" id="IPR000866">
    <property type="entry name" value="AhpC/TSA"/>
</dbReference>
<dbReference type="PROSITE" id="PS51352">
    <property type="entry name" value="THIOREDOXIN_2"/>
    <property type="match status" value="1"/>
</dbReference>
<gene>
    <name evidence="12" type="ORF">SAMN02745121_00505</name>
</gene>
<dbReference type="PANTHER" id="PTHR10681">
    <property type="entry name" value="THIOREDOXIN PEROXIDASE"/>
    <property type="match status" value="1"/>
</dbReference>
<dbReference type="FunFam" id="3.40.30.10:FF:000011">
    <property type="entry name" value="Peroxiredoxin PRX1"/>
    <property type="match status" value="1"/>
</dbReference>
<feature type="binding site" evidence="9">
    <location>
        <position position="129"/>
    </location>
    <ligand>
        <name>substrate</name>
    </ligand>
</feature>
<feature type="domain" description="Thioredoxin" evidence="11">
    <location>
        <begin position="10"/>
        <end position="166"/>
    </location>
</feature>
<organism evidence="12 13">
    <name type="scientific">Nannocystis exedens</name>
    <dbReference type="NCBI Taxonomy" id="54"/>
    <lineage>
        <taxon>Bacteria</taxon>
        <taxon>Pseudomonadati</taxon>
        <taxon>Myxococcota</taxon>
        <taxon>Polyangia</taxon>
        <taxon>Nannocystales</taxon>
        <taxon>Nannocystaceae</taxon>
        <taxon>Nannocystis</taxon>
    </lineage>
</organism>
<dbReference type="EMBL" id="FOMX01000002">
    <property type="protein sequence ID" value="SFD53972.1"/>
    <property type="molecule type" value="Genomic_DNA"/>
</dbReference>
<evidence type="ECO:0000256" key="5">
    <source>
        <dbReference type="ARBA" id="ARBA00023002"/>
    </source>
</evidence>
<keyword evidence="3 9" id="KW-0575">Peroxidase</keyword>
<dbReference type="Pfam" id="PF00578">
    <property type="entry name" value="AhpC-TSA"/>
    <property type="match status" value="1"/>
</dbReference>
<comment type="function">
    <text evidence="8 9">Thiol-specific peroxidase that catalyzes the reduction of hydrogen peroxide and organic hydroperoxides to water and alcohols, respectively. Plays a role in cell protection against oxidative stress by detoxifying peroxides.</text>
</comment>
<dbReference type="InterPro" id="IPR022915">
    <property type="entry name" value="Peroxiredoxin_TDXH"/>
</dbReference>
<dbReference type="GO" id="GO:0006979">
    <property type="term" value="P:response to oxidative stress"/>
    <property type="evidence" value="ECO:0007669"/>
    <property type="project" value="TreeGrafter"/>
</dbReference>